<dbReference type="EMBL" id="JACASE010000008">
    <property type="protein sequence ID" value="KAF6441259.1"/>
    <property type="molecule type" value="Genomic_DNA"/>
</dbReference>
<keyword evidence="1" id="KW-0472">Membrane</keyword>
<sequence length="122" mass="14186">MATVTCVLRWDSFCSYSVVLQMTSLPPPPSTQFWVISLKNTLHLIFSITLFYLSAVMSDIHLISSINFFNFLSIDSTCLCMSFFFLFIFLTCNRLLVITIKKEEMYLDQYVSKKLKFETGFL</sequence>
<protein>
    <submittedName>
        <fullName evidence="2">Uncharacterized protein</fullName>
    </submittedName>
</protein>
<organism evidence="2 3">
    <name type="scientific">Rousettus aegyptiacus</name>
    <name type="common">Egyptian fruit bat</name>
    <name type="synonym">Pteropus aegyptiacus</name>
    <dbReference type="NCBI Taxonomy" id="9407"/>
    <lineage>
        <taxon>Eukaryota</taxon>
        <taxon>Metazoa</taxon>
        <taxon>Chordata</taxon>
        <taxon>Craniata</taxon>
        <taxon>Vertebrata</taxon>
        <taxon>Euteleostomi</taxon>
        <taxon>Mammalia</taxon>
        <taxon>Eutheria</taxon>
        <taxon>Laurasiatheria</taxon>
        <taxon>Chiroptera</taxon>
        <taxon>Yinpterochiroptera</taxon>
        <taxon>Pteropodoidea</taxon>
        <taxon>Pteropodidae</taxon>
        <taxon>Rousettinae</taxon>
        <taxon>Rousettus</taxon>
    </lineage>
</organism>
<evidence type="ECO:0000256" key="1">
    <source>
        <dbReference type="SAM" id="Phobius"/>
    </source>
</evidence>
<gene>
    <name evidence="2" type="ORF">HJG63_012399</name>
</gene>
<evidence type="ECO:0000313" key="2">
    <source>
        <dbReference type="EMBL" id="KAF6441259.1"/>
    </source>
</evidence>
<keyword evidence="1" id="KW-0812">Transmembrane</keyword>
<accession>A0A7J8F1G5</accession>
<keyword evidence="1" id="KW-1133">Transmembrane helix</keyword>
<keyword evidence="3" id="KW-1185">Reference proteome</keyword>
<dbReference type="Proteomes" id="UP000593571">
    <property type="component" value="Unassembled WGS sequence"/>
</dbReference>
<evidence type="ECO:0000313" key="3">
    <source>
        <dbReference type="Proteomes" id="UP000593571"/>
    </source>
</evidence>
<comment type="caution">
    <text evidence="2">The sequence shown here is derived from an EMBL/GenBank/DDBJ whole genome shotgun (WGS) entry which is preliminary data.</text>
</comment>
<dbReference type="AlphaFoldDB" id="A0A7J8F1G5"/>
<reference evidence="2 3" key="1">
    <citation type="journal article" date="2020" name="Nature">
        <title>Six reference-quality genomes reveal evolution of bat adaptations.</title>
        <authorList>
            <person name="Jebb D."/>
            <person name="Huang Z."/>
            <person name="Pippel M."/>
            <person name="Hughes G.M."/>
            <person name="Lavrichenko K."/>
            <person name="Devanna P."/>
            <person name="Winkler S."/>
            <person name="Jermiin L.S."/>
            <person name="Skirmuntt E.C."/>
            <person name="Katzourakis A."/>
            <person name="Burkitt-Gray L."/>
            <person name="Ray D.A."/>
            <person name="Sullivan K.A.M."/>
            <person name="Roscito J.G."/>
            <person name="Kirilenko B.M."/>
            <person name="Davalos L.M."/>
            <person name="Corthals A.P."/>
            <person name="Power M.L."/>
            <person name="Jones G."/>
            <person name="Ransome R.D."/>
            <person name="Dechmann D.K.N."/>
            <person name="Locatelli A.G."/>
            <person name="Puechmaille S.J."/>
            <person name="Fedrigo O."/>
            <person name="Jarvis E.D."/>
            <person name="Hiller M."/>
            <person name="Vernes S.C."/>
            <person name="Myers E.W."/>
            <person name="Teeling E.C."/>
        </authorList>
    </citation>
    <scope>NUCLEOTIDE SEQUENCE [LARGE SCALE GENOMIC DNA]</scope>
    <source>
        <strain evidence="2">MRouAeg1</strain>
        <tissue evidence="2">Muscle</tissue>
    </source>
</reference>
<proteinExistence type="predicted"/>
<feature type="transmembrane region" description="Helical" evidence="1">
    <location>
        <begin position="33"/>
        <end position="56"/>
    </location>
</feature>
<feature type="transmembrane region" description="Helical" evidence="1">
    <location>
        <begin position="68"/>
        <end position="90"/>
    </location>
</feature>
<name>A0A7J8F1G5_ROUAE</name>